<gene>
    <name evidence="2" type="ORF">B0H63DRAFT_473420</name>
</gene>
<proteinExistence type="predicted"/>
<comment type="caution">
    <text evidence="2">The sequence shown here is derived from an EMBL/GenBank/DDBJ whole genome shotgun (WGS) entry which is preliminary data.</text>
</comment>
<reference evidence="2" key="1">
    <citation type="journal article" date="2023" name="Mol. Phylogenet. Evol.">
        <title>Genome-scale phylogeny and comparative genomics of the fungal order Sordariales.</title>
        <authorList>
            <person name="Hensen N."/>
            <person name="Bonometti L."/>
            <person name="Westerberg I."/>
            <person name="Brannstrom I.O."/>
            <person name="Guillou S."/>
            <person name="Cros-Aarteil S."/>
            <person name="Calhoun S."/>
            <person name="Haridas S."/>
            <person name="Kuo A."/>
            <person name="Mondo S."/>
            <person name="Pangilinan J."/>
            <person name="Riley R."/>
            <person name="LaButti K."/>
            <person name="Andreopoulos B."/>
            <person name="Lipzen A."/>
            <person name="Chen C."/>
            <person name="Yan M."/>
            <person name="Daum C."/>
            <person name="Ng V."/>
            <person name="Clum A."/>
            <person name="Steindorff A."/>
            <person name="Ohm R.A."/>
            <person name="Martin F."/>
            <person name="Silar P."/>
            <person name="Natvig D.O."/>
            <person name="Lalanne C."/>
            <person name="Gautier V."/>
            <person name="Ament-Velasquez S.L."/>
            <person name="Kruys A."/>
            <person name="Hutchinson M.I."/>
            <person name="Powell A.J."/>
            <person name="Barry K."/>
            <person name="Miller A.N."/>
            <person name="Grigoriev I.V."/>
            <person name="Debuchy R."/>
            <person name="Gladieux P."/>
            <person name="Hiltunen Thoren M."/>
            <person name="Johannesson H."/>
        </authorList>
    </citation>
    <scope>NUCLEOTIDE SEQUENCE</scope>
    <source>
        <strain evidence="2">CBS 232.78</strain>
    </source>
</reference>
<sequence>MAASSRHDGTKPNASSTVPTKASAPAPRSPRMTNPKKPPFNNSKPPIWSQAQSTGSAQTTPSLKDDMDLNFMDKEALSVWNDVKAKAGNRETMIVAVVANDKEKTALEDMVRKKQKMLQSKIIVSTPARFQDTMESAISHRGNRRRRGPNNRPLVLGTLQLLVSAVVEQITYHIPPEVMNVFVHVCGWVRDSSSASAWPLRISPDSTYCGVTAHLWDNRPQHVALAGNRLSHSEGVCFEVDPAKLDKSFVHMLAIQADDRDGEDEEGGVAEVDAVEMKNLMSKFRDMVDEKQQQPEKGQRVKEGGNSLAWFRQCMALLAGMLGIVASTVSKAAIARAFLSCNAKGVMIKGPLGLRIAANCVTATGSIVLGAEAAGVVAAAATVYFVPWERVFQAVANSVSWIWDQVKETMAWVWEKIKEMCSELVSQTATGTTDLKSPMPVLF</sequence>
<feature type="compositionally biased region" description="Polar residues" evidence="1">
    <location>
        <begin position="49"/>
        <end position="62"/>
    </location>
</feature>
<dbReference type="AlphaFoldDB" id="A0AAE0NQH0"/>
<feature type="compositionally biased region" description="Basic and acidic residues" evidence="1">
    <location>
        <begin position="1"/>
        <end position="10"/>
    </location>
</feature>
<name>A0AAE0NQH0_9PEZI</name>
<evidence type="ECO:0000256" key="1">
    <source>
        <dbReference type="SAM" id="MobiDB-lite"/>
    </source>
</evidence>
<dbReference type="Proteomes" id="UP001285441">
    <property type="component" value="Unassembled WGS sequence"/>
</dbReference>
<evidence type="ECO:0000313" key="2">
    <source>
        <dbReference type="EMBL" id="KAK3385694.1"/>
    </source>
</evidence>
<dbReference type="EMBL" id="JAULSW010000004">
    <property type="protein sequence ID" value="KAK3385694.1"/>
    <property type="molecule type" value="Genomic_DNA"/>
</dbReference>
<evidence type="ECO:0000313" key="3">
    <source>
        <dbReference type="Proteomes" id="UP001285441"/>
    </source>
</evidence>
<organism evidence="2 3">
    <name type="scientific">Podospora didyma</name>
    <dbReference type="NCBI Taxonomy" id="330526"/>
    <lineage>
        <taxon>Eukaryota</taxon>
        <taxon>Fungi</taxon>
        <taxon>Dikarya</taxon>
        <taxon>Ascomycota</taxon>
        <taxon>Pezizomycotina</taxon>
        <taxon>Sordariomycetes</taxon>
        <taxon>Sordariomycetidae</taxon>
        <taxon>Sordariales</taxon>
        <taxon>Podosporaceae</taxon>
        <taxon>Podospora</taxon>
    </lineage>
</organism>
<keyword evidence="3" id="KW-1185">Reference proteome</keyword>
<protein>
    <submittedName>
        <fullName evidence="2">Uncharacterized protein</fullName>
    </submittedName>
</protein>
<reference evidence="2" key="2">
    <citation type="submission" date="2023-06" db="EMBL/GenBank/DDBJ databases">
        <authorList>
            <consortium name="Lawrence Berkeley National Laboratory"/>
            <person name="Haridas S."/>
            <person name="Hensen N."/>
            <person name="Bonometti L."/>
            <person name="Westerberg I."/>
            <person name="Brannstrom I.O."/>
            <person name="Guillou S."/>
            <person name="Cros-Aarteil S."/>
            <person name="Calhoun S."/>
            <person name="Kuo A."/>
            <person name="Mondo S."/>
            <person name="Pangilinan J."/>
            <person name="Riley R."/>
            <person name="LaButti K."/>
            <person name="Andreopoulos B."/>
            <person name="Lipzen A."/>
            <person name="Chen C."/>
            <person name="Yanf M."/>
            <person name="Daum C."/>
            <person name="Ng V."/>
            <person name="Clum A."/>
            <person name="Steindorff A."/>
            <person name="Ohm R."/>
            <person name="Martin F."/>
            <person name="Silar P."/>
            <person name="Natvig D."/>
            <person name="Lalanne C."/>
            <person name="Gautier V."/>
            <person name="Ament-velasquez S.L."/>
            <person name="Kruys A."/>
            <person name="Hutchinson M.I."/>
            <person name="Powell A.J."/>
            <person name="Barry K."/>
            <person name="Miller A.N."/>
            <person name="Grigoriev I.V."/>
            <person name="Debuchy R."/>
            <person name="Gladieux P."/>
            <person name="Thoren M.H."/>
            <person name="Johannesson H."/>
        </authorList>
    </citation>
    <scope>NUCLEOTIDE SEQUENCE</scope>
    <source>
        <strain evidence="2">CBS 232.78</strain>
    </source>
</reference>
<accession>A0AAE0NQH0</accession>
<feature type="region of interest" description="Disordered" evidence="1">
    <location>
        <begin position="1"/>
        <end position="65"/>
    </location>
</feature>